<dbReference type="SUPFAM" id="SSF48403">
    <property type="entry name" value="Ankyrin repeat"/>
    <property type="match status" value="1"/>
</dbReference>
<feature type="coiled-coil region" evidence="1">
    <location>
        <begin position="186"/>
        <end position="229"/>
    </location>
</feature>
<protein>
    <submittedName>
        <fullName evidence="2">Uncharacterized protein</fullName>
    </submittedName>
</protein>
<accession>A0AAN6PRA4</accession>
<name>A0AAN6PRA4_9PEZI</name>
<dbReference type="Proteomes" id="UP001305647">
    <property type="component" value="Unassembled WGS sequence"/>
</dbReference>
<gene>
    <name evidence="2" type="ORF">N658DRAFT_553698</name>
</gene>
<organism evidence="2 3">
    <name type="scientific">Parathielavia hyrcaniae</name>
    <dbReference type="NCBI Taxonomy" id="113614"/>
    <lineage>
        <taxon>Eukaryota</taxon>
        <taxon>Fungi</taxon>
        <taxon>Dikarya</taxon>
        <taxon>Ascomycota</taxon>
        <taxon>Pezizomycotina</taxon>
        <taxon>Sordariomycetes</taxon>
        <taxon>Sordariomycetidae</taxon>
        <taxon>Sordariales</taxon>
        <taxon>Chaetomiaceae</taxon>
        <taxon>Parathielavia</taxon>
    </lineage>
</organism>
<dbReference type="Gene3D" id="1.25.40.20">
    <property type="entry name" value="Ankyrin repeat-containing domain"/>
    <property type="match status" value="1"/>
</dbReference>
<evidence type="ECO:0000313" key="2">
    <source>
        <dbReference type="EMBL" id="KAK4096482.1"/>
    </source>
</evidence>
<evidence type="ECO:0000256" key="1">
    <source>
        <dbReference type="SAM" id="Coils"/>
    </source>
</evidence>
<dbReference type="InterPro" id="IPR036770">
    <property type="entry name" value="Ankyrin_rpt-contain_sf"/>
</dbReference>
<dbReference type="EMBL" id="MU863712">
    <property type="protein sequence ID" value="KAK4096482.1"/>
    <property type="molecule type" value="Genomic_DNA"/>
</dbReference>
<sequence length="816" mass="93406">MGGRSVPNVREIRFLKGPNPTAFDRAKAKFYSSLPPNLAREFRGCTLDDVKNAGRHLQHKQGSEGKLRYLGRLDAFVEAIEQFGKVLDLFVNTNELGPLKFLLGIGEEIPGLLQYQGTFKKYPVLATVLEDYYSDILIFHHEALRVFNRSRWEKIFHSTWKTFNSRFNPILQSLVRRRALLDREKATATLYEIQTLREDINELRKENERRAALEDLGKHNRRLAEIKDKLQPPNYREDQVLFTDARHGWSFGRWLFENDSFRAWHDRSSPGGRVLFVHSKPGADLAELTPTTEQLSINILQNYTWTAVSSYHTSYLLVDGLDKCAKDEAAKSVEWLLSLTKTGVDGLTTSVKFHTTDALRDLIVSRVSGEAQGMFLYAKIVMHNLLHQPTLPDLRREIMSEDFPRDVNKVYERVLDRVLHQSVEAERNAALKVLTLVVCAKRILYWREIQAILCIDPEDGTVEFDDRLRVSCKELCGSLLDVVHAPDKPTGREKAESTSFTLLLADIDYAVQHWYSHLLEWARPADLPAAQTLTRLGGQFLQSYSLASKLGRHFDENMTAVELSALIYVFPEDDSKRSSYFTIERRTIIIRNCIEMLKNEQLEPATHEVLDAAKKGDIKTVEAILDAGVDVNQKKPRSRYADALYLAAKNDRMELRTLDARYSVSSLILRQAIRLEDRAVLKTLLQSGNIAVERGELLHAIDRKTQAMLEDLIAYKDYEALLDQSLVEAAVRSGLANMVDVLLSTGRPQITDNGPIITVLRDKRPLIAETILRYRNLRLMDKHLQEPGDAEYEELEHLWKLKQEQASNHALQDYQL</sequence>
<proteinExistence type="predicted"/>
<evidence type="ECO:0000313" key="3">
    <source>
        <dbReference type="Proteomes" id="UP001305647"/>
    </source>
</evidence>
<comment type="caution">
    <text evidence="2">The sequence shown here is derived from an EMBL/GenBank/DDBJ whole genome shotgun (WGS) entry which is preliminary data.</text>
</comment>
<dbReference type="AlphaFoldDB" id="A0AAN6PRA4"/>
<reference evidence="2" key="1">
    <citation type="journal article" date="2023" name="Mol. Phylogenet. Evol.">
        <title>Genome-scale phylogeny and comparative genomics of the fungal order Sordariales.</title>
        <authorList>
            <person name="Hensen N."/>
            <person name="Bonometti L."/>
            <person name="Westerberg I."/>
            <person name="Brannstrom I.O."/>
            <person name="Guillou S."/>
            <person name="Cros-Aarteil S."/>
            <person name="Calhoun S."/>
            <person name="Haridas S."/>
            <person name="Kuo A."/>
            <person name="Mondo S."/>
            <person name="Pangilinan J."/>
            <person name="Riley R."/>
            <person name="LaButti K."/>
            <person name="Andreopoulos B."/>
            <person name="Lipzen A."/>
            <person name="Chen C."/>
            <person name="Yan M."/>
            <person name="Daum C."/>
            <person name="Ng V."/>
            <person name="Clum A."/>
            <person name="Steindorff A."/>
            <person name="Ohm R.A."/>
            <person name="Martin F."/>
            <person name="Silar P."/>
            <person name="Natvig D.O."/>
            <person name="Lalanne C."/>
            <person name="Gautier V."/>
            <person name="Ament-Velasquez S.L."/>
            <person name="Kruys A."/>
            <person name="Hutchinson M.I."/>
            <person name="Powell A.J."/>
            <person name="Barry K."/>
            <person name="Miller A.N."/>
            <person name="Grigoriev I.V."/>
            <person name="Debuchy R."/>
            <person name="Gladieux P."/>
            <person name="Hiltunen Thoren M."/>
            <person name="Johannesson H."/>
        </authorList>
    </citation>
    <scope>NUCLEOTIDE SEQUENCE</scope>
    <source>
        <strain evidence="2">CBS 757.83</strain>
    </source>
</reference>
<keyword evidence="1" id="KW-0175">Coiled coil</keyword>
<reference evidence="2" key="2">
    <citation type="submission" date="2023-05" db="EMBL/GenBank/DDBJ databases">
        <authorList>
            <consortium name="Lawrence Berkeley National Laboratory"/>
            <person name="Steindorff A."/>
            <person name="Hensen N."/>
            <person name="Bonometti L."/>
            <person name="Westerberg I."/>
            <person name="Brannstrom I.O."/>
            <person name="Guillou S."/>
            <person name="Cros-Aarteil S."/>
            <person name="Calhoun S."/>
            <person name="Haridas S."/>
            <person name="Kuo A."/>
            <person name="Mondo S."/>
            <person name="Pangilinan J."/>
            <person name="Riley R."/>
            <person name="Labutti K."/>
            <person name="Andreopoulos B."/>
            <person name="Lipzen A."/>
            <person name="Chen C."/>
            <person name="Yanf M."/>
            <person name="Daum C."/>
            <person name="Ng V."/>
            <person name="Clum A."/>
            <person name="Ohm R."/>
            <person name="Martin F."/>
            <person name="Silar P."/>
            <person name="Natvig D."/>
            <person name="Lalanne C."/>
            <person name="Gautier V."/>
            <person name="Ament-Velasquez S.L."/>
            <person name="Kruys A."/>
            <person name="Hutchinson M.I."/>
            <person name="Powell A.J."/>
            <person name="Barry K."/>
            <person name="Miller A.N."/>
            <person name="Grigoriev I.V."/>
            <person name="Debuchy R."/>
            <person name="Gladieux P."/>
            <person name="Thoren M.H."/>
            <person name="Johannesson H."/>
        </authorList>
    </citation>
    <scope>NUCLEOTIDE SEQUENCE</scope>
    <source>
        <strain evidence="2">CBS 757.83</strain>
    </source>
</reference>
<dbReference type="PANTHER" id="PTHR10039:SF14">
    <property type="entry name" value="NACHT DOMAIN-CONTAINING PROTEIN"/>
    <property type="match status" value="1"/>
</dbReference>
<dbReference type="PANTHER" id="PTHR10039">
    <property type="entry name" value="AMELOGENIN"/>
    <property type="match status" value="1"/>
</dbReference>
<keyword evidence="3" id="KW-1185">Reference proteome</keyword>